<name>A0A9W6BM17_9CHLO</name>
<evidence type="ECO:0000259" key="3">
    <source>
        <dbReference type="PROSITE" id="PS51229"/>
    </source>
</evidence>
<keyword evidence="5" id="KW-1185">Reference proteome</keyword>
<feature type="compositionally biased region" description="Low complexity" evidence="2">
    <location>
        <begin position="396"/>
        <end position="409"/>
    </location>
</feature>
<dbReference type="Proteomes" id="UP001165080">
    <property type="component" value="Unassembled WGS sequence"/>
</dbReference>
<dbReference type="AlphaFoldDB" id="A0A9W6BM17"/>
<feature type="compositionally biased region" description="Low complexity" evidence="2">
    <location>
        <begin position="341"/>
        <end position="350"/>
    </location>
</feature>
<evidence type="ECO:0000256" key="1">
    <source>
        <dbReference type="RuleBase" id="RU410713"/>
    </source>
</evidence>
<dbReference type="GO" id="GO:0045116">
    <property type="term" value="P:protein neddylation"/>
    <property type="evidence" value="ECO:0007669"/>
    <property type="project" value="TreeGrafter"/>
</dbReference>
<dbReference type="EMBL" id="BRXU01000011">
    <property type="protein sequence ID" value="GLC54731.1"/>
    <property type="molecule type" value="Genomic_DNA"/>
</dbReference>
<evidence type="ECO:0000313" key="4">
    <source>
        <dbReference type="EMBL" id="GLC54731.1"/>
    </source>
</evidence>
<comment type="caution">
    <text evidence="4">The sequence shown here is derived from an EMBL/GenBank/DDBJ whole genome shotgun (WGS) entry which is preliminary data.</text>
</comment>
<comment type="function">
    <text evidence="1">Neddylation of cullins play an essential role in the regulation of SCF-type complexes activity.</text>
</comment>
<gene>
    <name evidence="4" type="primary">PLEST006851</name>
    <name evidence="4" type="ORF">PLESTB_000900200</name>
</gene>
<evidence type="ECO:0000313" key="5">
    <source>
        <dbReference type="Proteomes" id="UP001165080"/>
    </source>
</evidence>
<feature type="compositionally biased region" description="Basic and acidic residues" evidence="2">
    <location>
        <begin position="327"/>
        <end position="337"/>
    </location>
</feature>
<dbReference type="PANTHER" id="PTHR12281">
    <property type="entry name" value="RP42 RELATED"/>
    <property type="match status" value="1"/>
</dbReference>
<dbReference type="InterPro" id="IPR005176">
    <property type="entry name" value="PONY_dom"/>
</dbReference>
<dbReference type="OrthoDB" id="286637at2759"/>
<dbReference type="GO" id="GO:0031624">
    <property type="term" value="F:ubiquitin conjugating enzyme binding"/>
    <property type="evidence" value="ECO:0007669"/>
    <property type="project" value="TreeGrafter"/>
</dbReference>
<dbReference type="InterPro" id="IPR014764">
    <property type="entry name" value="DCN-prot"/>
</dbReference>
<sequence>MATCDATLMFLHEAFVTFSEVLTNEGSNWEACKLKLQQLQDQWHQKGLSGAKALNVITQYQSQIKWQDMPPDHFNRFYRFVFHICREPGKRNIQMDVAVAAWRLVLPGRFRLLERWCTFTAASSAVVVTQDLWRQVLDFSRTVHEDLSNFDSAGSWAVLLDEFVEEMRTSRRRSYTSAPDGGAGASNDRLARQASSGTDLAALFTSAAAAGGHSGFGAVGGDGDGGDAMGCPSFMASISPRCGSKRRGPDVDVVAEQLSAMPLGAGQHHPGTAGGHGHGQGPAGLPPVRPCGQPQAQASSAYGYSLGTMPYGGTGSYHRGSSSPDGMAKRPCLDRHPQYPQQQQQQAQQQMYSLGKVGYVGGGGEGAPGFMCTVGGGGAGVSGTGGRTPSGGQPMSCSTGSLDSDSSQGGPAGSAGMDYWLPECAGMSTSMSMQEQQQQQLCQPQHCQQRRAIKARRSGLSDIVKSAVTDALGF</sequence>
<feature type="region of interest" description="Disordered" evidence="2">
    <location>
        <begin position="171"/>
        <end position="191"/>
    </location>
</feature>
<reference evidence="4 5" key="1">
    <citation type="journal article" date="2023" name="Commun. Biol.">
        <title>Reorganization of the ancestral sex-determining regions during the evolution of trioecy in Pleodorina starrii.</title>
        <authorList>
            <person name="Takahashi K."/>
            <person name="Suzuki S."/>
            <person name="Kawai-Toyooka H."/>
            <person name="Yamamoto K."/>
            <person name="Hamaji T."/>
            <person name="Ootsuki R."/>
            <person name="Yamaguchi H."/>
            <person name="Kawachi M."/>
            <person name="Higashiyama T."/>
            <person name="Nozaki H."/>
        </authorList>
    </citation>
    <scope>NUCLEOTIDE SEQUENCE [LARGE SCALE GENOMIC DNA]</scope>
    <source>
        <strain evidence="4 5">NIES-4479</strain>
    </source>
</reference>
<dbReference type="GO" id="GO:0000151">
    <property type="term" value="C:ubiquitin ligase complex"/>
    <property type="evidence" value="ECO:0007669"/>
    <property type="project" value="TreeGrafter"/>
</dbReference>
<accession>A0A9W6BM17</accession>
<feature type="region of interest" description="Disordered" evidence="2">
    <location>
        <begin position="315"/>
        <end position="350"/>
    </location>
</feature>
<feature type="compositionally biased region" description="Gly residues" evidence="2">
    <location>
        <begin position="272"/>
        <end position="282"/>
    </location>
</feature>
<feature type="region of interest" description="Disordered" evidence="2">
    <location>
        <begin position="263"/>
        <end position="297"/>
    </location>
</feature>
<feature type="region of interest" description="Disordered" evidence="2">
    <location>
        <begin position="383"/>
        <end position="415"/>
    </location>
</feature>
<dbReference type="PANTHER" id="PTHR12281:SF31">
    <property type="entry name" value="DCN1-LIKE PROTEIN 3"/>
    <property type="match status" value="1"/>
</dbReference>
<dbReference type="PROSITE" id="PS51229">
    <property type="entry name" value="DCUN1"/>
    <property type="match status" value="1"/>
</dbReference>
<dbReference type="Pfam" id="PF03556">
    <property type="entry name" value="Cullin_binding"/>
    <property type="match status" value="1"/>
</dbReference>
<protein>
    <recommendedName>
        <fullName evidence="1">Defective in cullin neddylation protein</fullName>
    </recommendedName>
</protein>
<dbReference type="InterPro" id="IPR042460">
    <property type="entry name" value="DCN1-like_PONY"/>
</dbReference>
<organism evidence="4 5">
    <name type="scientific">Pleodorina starrii</name>
    <dbReference type="NCBI Taxonomy" id="330485"/>
    <lineage>
        <taxon>Eukaryota</taxon>
        <taxon>Viridiplantae</taxon>
        <taxon>Chlorophyta</taxon>
        <taxon>core chlorophytes</taxon>
        <taxon>Chlorophyceae</taxon>
        <taxon>CS clade</taxon>
        <taxon>Chlamydomonadales</taxon>
        <taxon>Volvocaceae</taxon>
        <taxon>Pleodorina</taxon>
    </lineage>
</organism>
<evidence type="ECO:0000256" key="2">
    <source>
        <dbReference type="SAM" id="MobiDB-lite"/>
    </source>
</evidence>
<dbReference type="GO" id="GO:0032182">
    <property type="term" value="F:ubiquitin-like protein binding"/>
    <property type="evidence" value="ECO:0007669"/>
    <property type="project" value="TreeGrafter"/>
</dbReference>
<feature type="domain" description="DCUN1" evidence="3">
    <location>
        <begin position="1"/>
        <end position="168"/>
    </location>
</feature>
<proteinExistence type="predicted"/>
<dbReference type="GO" id="GO:0097602">
    <property type="term" value="F:cullin family protein binding"/>
    <property type="evidence" value="ECO:0007669"/>
    <property type="project" value="TreeGrafter"/>
</dbReference>
<dbReference type="Gene3D" id="1.10.238.200">
    <property type="entry name" value="Cullin, PONY binding domain"/>
    <property type="match status" value="1"/>
</dbReference>